<proteinExistence type="predicted"/>
<dbReference type="RefSeq" id="WP_012926370.1">
    <property type="nucleotide sequence ID" value="NC_013730.1"/>
</dbReference>
<evidence type="ECO:0000313" key="2">
    <source>
        <dbReference type="Proteomes" id="UP000002028"/>
    </source>
</evidence>
<dbReference type="AlphaFoldDB" id="D2QQW8"/>
<protein>
    <submittedName>
        <fullName evidence="1">Uncharacterized protein</fullName>
    </submittedName>
</protein>
<dbReference type="EMBL" id="CP001769">
    <property type="protein sequence ID" value="ADB37820.1"/>
    <property type="molecule type" value="Genomic_DNA"/>
</dbReference>
<dbReference type="Proteomes" id="UP000002028">
    <property type="component" value="Chromosome"/>
</dbReference>
<dbReference type="Pfam" id="PF19383">
    <property type="entry name" value="DUF5958"/>
    <property type="match status" value="1"/>
</dbReference>
<organism evidence="1 2">
    <name type="scientific">Spirosoma linguale (strain ATCC 33905 / DSM 74 / LMG 10896 / Claus 1)</name>
    <dbReference type="NCBI Taxonomy" id="504472"/>
    <lineage>
        <taxon>Bacteria</taxon>
        <taxon>Pseudomonadati</taxon>
        <taxon>Bacteroidota</taxon>
        <taxon>Cytophagia</taxon>
        <taxon>Cytophagales</taxon>
        <taxon>Cytophagaceae</taxon>
        <taxon>Spirosoma</taxon>
    </lineage>
</organism>
<keyword evidence="2" id="KW-1185">Reference proteome</keyword>
<dbReference type="KEGG" id="sli:Slin_1775"/>
<name>D2QQW8_SPILD</name>
<dbReference type="HOGENOM" id="CLU_1102268_0_0_10"/>
<dbReference type="eggNOG" id="ENOG5032XHC">
    <property type="taxonomic scope" value="Bacteria"/>
</dbReference>
<sequence>MSLDEEIAICQFGQGISSINELQSHFTQLNHELKKIYLYELYDLIRQLNPLKVDLDLALADSPLDATYTPSVNLKSGWLNLERSTLTKPEEERNFIFLLYLYRTTYRRNYTLNQENATTWQYQDLSKPDVVQNILTTHHNLLEAIYNNPSYRTEFLSLAKLWHDQFNFRAPNQPEPTASHANQFHFLDYDELITASLNMFSLKTMRSSLLLRHSLEKALSIQYKIDLQQARQLVIEITRRHLQEKDNSTPNY</sequence>
<reference evidence="1 2" key="1">
    <citation type="journal article" date="2010" name="Stand. Genomic Sci.">
        <title>Complete genome sequence of Spirosoma linguale type strain (1).</title>
        <authorList>
            <person name="Lail K."/>
            <person name="Sikorski J."/>
            <person name="Saunders E."/>
            <person name="Lapidus A."/>
            <person name="Glavina Del Rio T."/>
            <person name="Copeland A."/>
            <person name="Tice H."/>
            <person name="Cheng J.-F."/>
            <person name="Lucas S."/>
            <person name="Nolan M."/>
            <person name="Bruce D."/>
            <person name="Goodwin L."/>
            <person name="Pitluck S."/>
            <person name="Ivanova N."/>
            <person name="Mavromatis K."/>
            <person name="Ovchinnikova G."/>
            <person name="Pati A."/>
            <person name="Chen A."/>
            <person name="Palaniappan K."/>
            <person name="Land M."/>
            <person name="Hauser L."/>
            <person name="Chang Y.-J."/>
            <person name="Jeffries C.D."/>
            <person name="Chain P."/>
            <person name="Brettin T."/>
            <person name="Detter J.C."/>
            <person name="Schuetze A."/>
            <person name="Rohde M."/>
            <person name="Tindall B.J."/>
            <person name="Goeker M."/>
            <person name="Bristow J."/>
            <person name="Eisen J.A."/>
            <person name="Markowitz V."/>
            <person name="Hugenholtz P."/>
            <person name="Kyrpides N.C."/>
            <person name="Klenk H.-P."/>
            <person name="Chen F."/>
        </authorList>
    </citation>
    <scope>NUCLEOTIDE SEQUENCE [LARGE SCALE GENOMIC DNA]</scope>
    <source>
        <strain evidence="2">ATCC 33905 / DSM 74 / LMG 10896 / Claus 1</strain>
    </source>
</reference>
<dbReference type="STRING" id="504472.Slin_1775"/>
<accession>D2QQW8</accession>
<gene>
    <name evidence="1" type="ordered locus">Slin_1775</name>
</gene>
<dbReference type="InterPro" id="IPR046002">
    <property type="entry name" value="DUF5958"/>
</dbReference>
<evidence type="ECO:0000313" key="1">
    <source>
        <dbReference type="EMBL" id="ADB37820.1"/>
    </source>
</evidence>